<keyword evidence="1" id="KW-0812">Transmembrane</keyword>
<feature type="transmembrane region" description="Helical" evidence="1">
    <location>
        <begin position="38"/>
        <end position="59"/>
    </location>
</feature>
<keyword evidence="1" id="KW-1133">Transmembrane helix</keyword>
<sequence length="173" mass="19534">MAKKHAHVQSYLHHGFSLAAKVELRSKKTKKERIVKRYNIFLVIFLSFLLGGCSMMNVYRNAYEAPDREGKETWALVSAEEGPVGRILISPRPRDNKFKAAVSANNMQARSQILLEPGVRDINVYAFNGGRNAIFSVSDIAVEENEEYVVRYNVDGNRITAWVENADGEKVSE</sequence>
<proteinExistence type="predicted"/>
<comment type="caution">
    <text evidence="2">The sequence shown here is derived from an EMBL/GenBank/DDBJ whole genome shotgun (WGS) entry which is preliminary data.</text>
</comment>
<organism evidence="2 3">
    <name type="scientific">Aliidiomarina sedimenti</name>
    <dbReference type="NCBI Taxonomy" id="1933879"/>
    <lineage>
        <taxon>Bacteria</taxon>
        <taxon>Pseudomonadati</taxon>
        <taxon>Pseudomonadota</taxon>
        <taxon>Gammaproteobacteria</taxon>
        <taxon>Alteromonadales</taxon>
        <taxon>Idiomarinaceae</taxon>
        <taxon>Aliidiomarina</taxon>
    </lineage>
</organism>
<keyword evidence="1" id="KW-0472">Membrane</keyword>
<accession>A0ABY0BV66</accession>
<evidence type="ECO:0000256" key="1">
    <source>
        <dbReference type="SAM" id="Phobius"/>
    </source>
</evidence>
<name>A0ABY0BV66_9GAMM</name>
<dbReference type="Proteomes" id="UP000287410">
    <property type="component" value="Unassembled WGS sequence"/>
</dbReference>
<evidence type="ECO:0000313" key="2">
    <source>
        <dbReference type="EMBL" id="RUO28111.1"/>
    </source>
</evidence>
<protein>
    <submittedName>
        <fullName evidence="2">Uncharacterized protein</fullName>
    </submittedName>
</protein>
<gene>
    <name evidence="2" type="ORF">CWE12_12890</name>
</gene>
<dbReference type="EMBL" id="PIPN01000006">
    <property type="protein sequence ID" value="RUO28111.1"/>
    <property type="molecule type" value="Genomic_DNA"/>
</dbReference>
<reference evidence="2 3" key="1">
    <citation type="journal article" date="2018" name="Front. Microbiol.">
        <title>Genome-Based Analysis Reveals the Taxonomy and Diversity of the Family Idiomarinaceae.</title>
        <authorList>
            <person name="Liu Y."/>
            <person name="Lai Q."/>
            <person name="Shao Z."/>
        </authorList>
    </citation>
    <scope>NUCLEOTIDE SEQUENCE [LARGE SCALE GENOMIC DNA]</scope>
    <source>
        <strain evidence="2 3">GBSy1</strain>
    </source>
</reference>
<evidence type="ECO:0000313" key="3">
    <source>
        <dbReference type="Proteomes" id="UP000287410"/>
    </source>
</evidence>
<keyword evidence="3" id="KW-1185">Reference proteome</keyword>